<dbReference type="RefSeq" id="WP_086201687.1">
    <property type="nucleotide sequence ID" value="NZ_CP123973.1"/>
</dbReference>
<evidence type="ECO:0000313" key="1">
    <source>
        <dbReference type="EMBL" id="PAY47770.1"/>
    </source>
</evidence>
<dbReference type="AlphaFoldDB" id="A0A9X6XJ89"/>
<dbReference type="Proteomes" id="UP001231316">
    <property type="component" value="Plasmid unnamed2"/>
</dbReference>
<organism evidence="1 3">
    <name type="scientific">Ligilactobacillus salivarius</name>
    <dbReference type="NCBI Taxonomy" id="1624"/>
    <lineage>
        <taxon>Bacteria</taxon>
        <taxon>Bacillati</taxon>
        <taxon>Bacillota</taxon>
        <taxon>Bacilli</taxon>
        <taxon>Lactobacillales</taxon>
        <taxon>Lactobacillaceae</taxon>
        <taxon>Ligilactobacillus</taxon>
    </lineage>
</organism>
<dbReference type="EMBL" id="LXZO01000077">
    <property type="protein sequence ID" value="PAY47770.1"/>
    <property type="molecule type" value="Genomic_DNA"/>
</dbReference>
<evidence type="ECO:0000313" key="2">
    <source>
        <dbReference type="EMBL" id="WII29812.1"/>
    </source>
</evidence>
<evidence type="ECO:0000313" key="4">
    <source>
        <dbReference type="Proteomes" id="UP001231316"/>
    </source>
</evidence>
<protein>
    <submittedName>
        <fullName evidence="1">Uncharacterized protein</fullName>
    </submittedName>
</protein>
<dbReference type="EMBL" id="CP123973">
    <property type="protein sequence ID" value="WII29812.1"/>
    <property type="molecule type" value="Genomic_DNA"/>
</dbReference>
<reference evidence="1 3" key="1">
    <citation type="submission" date="2016-05" db="EMBL/GenBank/DDBJ databases">
        <authorList>
            <person name="Lee J.-Y."/>
            <person name="Kim E.B."/>
            <person name="Choi Y.-J."/>
        </authorList>
    </citation>
    <scope>NUCLEOTIDE SEQUENCE [LARGE SCALE GENOMIC DNA]</scope>
    <source>
        <strain evidence="1 3">KLA006</strain>
    </source>
</reference>
<sequence length="145" mass="17482">MEKPDYYYMTTERWFNKIMEENNYQKSKAVEVHLRIAKHYATIVNSLVKNLKDQSESTQAKLYIFINQNNDKRIKKMWDAVDTAKLEKMQGWKFVEDGETFIYYLQVKYKGNLREVSDEENMQINLITWYDQAYRKQVNEGILLA</sequence>
<name>A0A9X6XJ89_9LACO</name>
<evidence type="ECO:0000313" key="3">
    <source>
        <dbReference type="Proteomes" id="UP000218139"/>
    </source>
</evidence>
<gene>
    <name evidence="1" type="ORF">A8C52_05760</name>
    <name evidence="2" type="ORF">QFE45_11145</name>
</gene>
<geneLocation type="plasmid" evidence="2 4">
    <name>unnamed2</name>
</geneLocation>
<accession>A0A9X6XJ89</accession>
<reference evidence="2" key="2">
    <citation type="submission" date="2023-04" db="EMBL/GenBank/DDBJ databases">
        <title>Four porcine-derived lactic acid bacteria strains analyses and their evaluation as potential probiotics based on genomics.</title>
        <authorList>
            <person name="Niu D."/>
        </authorList>
    </citation>
    <scope>NUCLEOTIDE SEQUENCE</scope>
    <source>
        <strain evidence="2">ZSA5</strain>
        <plasmid evidence="2">unnamed2</plasmid>
    </source>
</reference>
<keyword evidence="2" id="KW-0614">Plasmid</keyword>
<dbReference type="Proteomes" id="UP000218139">
    <property type="component" value="Unassembled WGS sequence"/>
</dbReference>
<proteinExistence type="predicted"/>